<evidence type="ECO:0000313" key="3">
    <source>
        <dbReference type="Proteomes" id="UP000002222"/>
    </source>
</evidence>
<keyword evidence="1" id="KW-0472">Membrane</keyword>
<dbReference type="EMBL" id="CP001816">
    <property type="protein sequence ID" value="ACZ13074.1"/>
    <property type="molecule type" value="Genomic_DNA"/>
</dbReference>
<protein>
    <recommendedName>
        <fullName evidence="4">Copper resistance protein D domain-containing protein</fullName>
    </recommendedName>
</protein>
<dbReference type="RefSeq" id="WP_012857819.1">
    <property type="nucleotide sequence ID" value="NC_013512.1"/>
</dbReference>
<proteinExistence type="predicted"/>
<dbReference type="InterPro" id="IPR007418">
    <property type="entry name" value="DUF474"/>
</dbReference>
<sequence length="151" mass="17202">MELLYKTILIVHLFCAMLFMGWGFAKLFVIAPIKGTIGKDNFDNLQKELSKRVWKIYPANMMVLILTGTILSMQYLTFENGIFPTTFQTMLIIKVLLAYGIGVKVVFSITKRLLFKIKNAEDPNPVESSAYYYIFTVGVAIVLLAKLMFLI</sequence>
<feature type="transmembrane region" description="Helical" evidence="1">
    <location>
        <begin position="90"/>
        <end position="110"/>
    </location>
</feature>
<keyword evidence="1" id="KW-1133">Transmembrane helix</keyword>
<feature type="transmembrane region" description="Helical" evidence="1">
    <location>
        <begin position="7"/>
        <end position="25"/>
    </location>
</feature>
<organism evidence="2 3">
    <name type="scientific">Sulfurospirillum deleyianum (strain ATCC 51133 / DSM 6946 / 5175)</name>
    <dbReference type="NCBI Taxonomy" id="525898"/>
    <lineage>
        <taxon>Bacteria</taxon>
        <taxon>Pseudomonadati</taxon>
        <taxon>Campylobacterota</taxon>
        <taxon>Epsilonproteobacteria</taxon>
        <taxon>Campylobacterales</taxon>
        <taxon>Sulfurospirillaceae</taxon>
        <taxon>Sulfurospirillum</taxon>
    </lineage>
</organism>
<reference evidence="2 3" key="2">
    <citation type="journal article" date="2010" name="Stand. Genomic Sci.">
        <title>Complete genome sequence of Sulfurospirillum deleyianum type strain (5175).</title>
        <authorList>
            <person name="Sikorski J."/>
            <person name="Lapidus A."/>
            <person name="Copeland A."/>
            <person name="Glavina Del Rio T."/>
            <person name="Nolan M."/>
            <person name="Lucas S."/>
            <person name="Chen F."/>
            <person name="Tice H."/>
            <person name="Cheng J.F."/>
            <person name="Saunders E."/>
            <person name="Bruce D."/>
            <person name="Goodwin L."/>
            <person name="Pitluck S."/>
            <person name="Ovchinnikova G."/>
            <person name="Pati A."/>
            <person name="Ivanova N."/>
            <person name="Mavromatis K."/>
            <person name="Chen A."/>
            <person name="Palaniappan K."/>
            <person name="Chain P."/>
            <person name="Land M."/>
            <person name="Hauser L."/>
            <person name="Chang Y.J."/>
            <person name="Jeffries C.D."/>
            <person name="Brettin T."/>
            <person name="Detter J.C."/>
            <person name="Han C."/>
            <person name="Rohde M."/>
            <person name="Lang E."/>
            <person name="Spring S."/>
            <person name="Goker M."/>
            <person name="Bristow J."/>
            <person name="Eisen J.A."/>
            <person name="Markowitz V."/>
            <person name="Hugenholtz P."/>
            <person name="Kyrpides N.C."/>
            <person name="Klenk H.P."/>
        </authorList>
    </citation>
    <scope>NUCLEOTIDE SEQUENCE [LARGE SCALE GENOMIC DNA]</scope>
    <source>
        <strain evidence="3">ATCC 51133 / DSM 6946 / 5175</strain>
    </source>
</reference>
<gene>
    <name evidence="2" type="ordered locus">Sdel_2062</name>
</gene>
<dbReference type="eggNOG" id="COG3399">
    <property type="taxonomic scope" value="Bacteria"/>
</dbReference>
<evidence type="ECO:0000313" key="2">
    <source>
        <dbReference type="EMBL" id="ACZ13074.1"/>
    </source>
</evidence>
<dbReference type="PIRSF" id="PIRSF015875">
    <property type="entry name" value="UCP015875"/>
    <property type="match status" value="1"/>
</dbReference>
<accession>D1B4Q4</accession>
<feature type="transmembrane region" description="Helical" evidence="1">
    <location>
        <begin position="56"/>
        <end position="78"/>
    </location>
</feature>
<dbReference type="KEGG" id="sdl:Sdel_2062"/>
<dbReference type="AlphaFoldDB" id="D1B4Q4"/>
<dbReference type="Proteomes" id="UP000002222">
    <property type="component" value="Chromosome"/>
</dbReference>
<evidence type="ECO:0000256" key="1">
    <source>
        <dbReference type="SAM" id="Phobius"/>
    </source>
</evidence>
<dbReference type="STRING" id="525898.Sdel_2062"/>
<dbReference type="HOGENOM" id="CLU_120951_1_0_7"/>
<evidence type="ECO:0008006" key="4">
    <source>
        <dbReference type="Google" id="ProtNLM"/>
    </source>
</evidence>
<keyword evidence="3" id="KW-1185">Reference proteome</keyword>
<feature type="transmembrane region" description="Helical" evidence="1">
    <location>
        <begin position="130"/>
        <end position="149"/>
    </location>
</feature>
<keyword evidence="1" id="KW-0812">Transmembrane</keyword>
<dbReference type="OrthoDB" id="5955722at2"/>
<name>D1B4Q4_SULD5</name>
<reference evidence="3" key="1">
    <citation type="submission" date="2009-11" db="EMBL/GenBank/DDBJ databases">
        <title>The complete genome of Sulfurospirillum deleyianum DSM 6946.</title>
        <authorList>
            <consortium name="US DOE Joint Genome Institute (JGI-PGF)"/>
            <person name="Lucas S."/>
            <person name="Copeland A."/>
            <person name="Lapidus A."/>
            <person name="Glavina del Rio T."/>
            <person name="Dalin E."/>
            <person name="Tice H."/>
            <person name="Bruce D."/>
            <person name="Goodwin L."/>
            <person name="Pitluck S."/>
            <person name="Kyrpides N."/>
            <person name="Mavromatis K."/>
            <person name="Ivanova N."/>
            <person name="Ovchinnikova G."/>
            <person name="Munk A.C."/>
            <person name="Lu M."/>
            <person name="Brettin T."/>
            <person name="Detter J.C."/>
            <person name="Han C."/>
            <person name="Tapia R."/>
            <person name="Larimer F."/>
            <person name="Land M."/>
            <person name="Hauser L."/>
            <person name="Markowitz V."/>
            <person name="Cheng J.F."/>
            <person name="Hugenholtz P."/>
            <person name="Woyke T."/>
            <person name="Wu D."/>
            <person name="Aumann P."/>
            <person name="Schneider S."/>
            <person name="Lang E."/>
            <person name="Spring S."/>
            <person name="Klenk H.P."/>
            <person name="Eisen J.A."/>
        </authorList>
    </citation>
    <scope>NUCLEOTIDE SEQUENCE [LARGE SCALE GENOMIC DNA]</scope>
    <source>
        <strain evidence="3">ATCC 51133 / DSM 6946 / 5175</strain>
    </source>
</reference>